<dbReference type="OrthoDB" id="7204781at2"/>
<gene>
    <name evidence="1" type="ORF">PK98_08675</name>
</gene>
<evidence type="ECO:0000313" key="2">
    <source>
        <dbReference type="Proteomes" id="UP000030988"/>
    </source>
</evidence>
<dbReference type="EMBL" id="JTDN01000001">
    <property type="protein sequence ID" value="KHL26477.1"/>
    <property type="molecule type" value="Genomic_DNA"/>
</dbReference>
<dbReference type="Proteomes" id="UP000030988">
    <property type="component" value="Unassembled WGS sequence"/>
</dbReference>
<protein>
    <recommendedName>
        <fullName evidence="3">PRC-barrel domain-containing protein</fullName>
    </recommendedName>
</protein>
<sequence length="139" mass="14242">MKFATLAALSSLALSVAACQSEAEKQADAMEDTVERQADASAAASGDAQVALGLTERQLLDADLVTADGTELGDVAQVRRSGSTVEGLLVEIEDSNPDRYVMVPLAGLSTRADGNDTDVQTSMTAAQLAALPTATLATN</sequence>
<organism evidence="1 2">
    <name type="scientific">Croceibacterium mercuriale</name>
    <dbReference type="NCBI Taxonomy" id="1572751"/>
    <lineage>
        <taxon>Bacteria</taxon>
        <taxon>Pseudomonadati</taxon>
        <taxon>Pseudomonadota</taxon>
        <taxon>Alphaproteobacteria</taxon>
        <taxon>Sphingomonadales</taxon>
        <taxon>Erythrobacteraceae</taxon>
        <taxon>Croceibacterium</taxon>
    </lineage>
</organism>
<comment type="caution">
    <text evidence="1">The sequence shown here is derived from an EMBL/GenBank/DDBJ whole genome shotgun (WGS) entry which is preliminary data.</text>
</comment>
<keyword evidence="2" id="KW-1185">Reference proteome</keyword>
<dbReference type="Gene3D" id="2.30.30.240">
    <property type="entry name" value="PRC-barrel domain"/>
    <property type="match status" value="1"/>
</dbReference>
<dbReference type="PROSITE" id="PS51257">
    <property type="entry name" value="PROKAR_LIPOPROTEIN"/>
    <property type="match status" value="1"/>
</dbReference>
<dbReference type="AlphaFoldDB" id="A0A0B2C2I8"/>
<dbReference type="RefSeq" id="WP_039095795.1">
    <property type="nucleotide sequence ID" value="NZ_JTDN01000001.1"/>
</dbReference>
<evidence type="ECO:0008006" key="3">
    <source>
        <dbReference type="Google" id="ProtNLM"/>
    </source>
</evidence>
<evidence type="ECO:0000313" key="1">
    <source>
        <dbReference type="EMBL" id="KHL26477.1"/>
    </source>
</evidence>
<dbReference type="SUPFAM" id="SSF50346">
    <property type="entry name" value="PRC-barrel domain"/>
    <property type="match status" value="1"/>
</dbReference>
<reference evidence="1 2" key="1">
    <citation type="submission" date="2014-11" db="EMBL/GenBank/DDBJ databases">
        <title>Draft genome sequence of Kirrobacter mercurialis.</title>
        <authorList>
            <person name="Coil D.A."/>
            <person name="Eisen J.A."/>
        </authorList>
    </citation>
    <scope>NUCLEOTIDE SEQUENCE [LARGE SCALE GENOMIC DNA]</scope>
    <source>
        <strain evidence="1 2">Coronado</strain>
    </source>
</reference>
<proteinExistence type="predicted"/>
<accession>A0A0B2C2I8</accession>
<dbReference type="InterPro" id="IPR011033">
    <property type="entry name" value="PRC_barrel-like_sf"/>
</dbReference>
<name>A0A0B2C2I8_9SPHN</name>